<reference evidence="6 7" key="1">
    <citation type="submission" date="2016-10" db="EMBL/GenBank/DDBJ databases">
        <authorList>
            <person name="de Groot N.N."/>
        </authorList>
    </citation>
    <scope>NUCLEOTIDE SEQUENCE [LARGE SCALE GENOMIC DNA]</scope>
    <source>
        <strain evidence="6 7">DSM 18978</strain>
    </source>
</reference>
<evidence type="ECO:0000256" key="2">
    <source>
        <dbReference type="ARBA" id="ARBA00023054"/>
    </source>
</evidence>
<dbReference type="Gene3D" id="2.40.420.20">
    <property type="match status" value="1"/>
</dbReference>
<protein>
    <submittedName>
        <fullName evidence="6">HlyD family secretion protein</fullName>
    </submittedName>
</protein>
<evidence type="ECO:0000259" key="5">
    <source>
        <dbReference type="Pfam" id="PF25989"/>
    </source>
</evidence>
<evidence type="ECO:0000313" key="6">
    <source>
        <dbReference type="EMBL" id="SCX77592.1"/>
    </source>
</evidence>
<dbReference type="EMBL" id="FMUS01000001">
    <property type="protein sequence ID" value="SCX77592.1"/>
    <property type="molecule type" value="Genomic_DNA"/>
</dbReference>
<dbReference type="Pfam" id="PF25973">
    <property type="entry name" value="BSH_CzcB"/>
    <property type="match status" value="1"/>
</dbReference>
<keyword evidence="2 3" id="KW-0175">Coiled coil</keyword>
<dbReference type="PANTHER" id="PTHR32347">
    <property type="entry name" value="EFFLUX SYSTEM COMPONENT YKNX-RELATED"/>
    <property type="match status" value="1"/>
</dbReference>
<dbReference type="SUPFAM" id="SSF51230">
    <property type="entry name" value="Single hybrid motif"/>
    <property type="match status" value="1"/>
</dbReference>
<name>A0A1G5AI82_9FIRM</name>
<dbReference type="Gene3D" id="2.40.30.170">
    <property type="match status" value="1"/>
</dbReference>
<feature type="domain" description="CzcB-like barrel-sandwich hybrid" evidence="4">
    <location>
        <begin position="57"/>
        <end position="248"/>
    </location>
</feature>
<evidence type="ECO:0000259" key="4">
    <source>
        <dbReference type="Pfam" id="PF25973"/>
    </source>
</evidence>
<organism evidence="6 7">
    <name type="scientific">Alkaliphilus peptidifermentans DSM 18978</name>
    <dbReference type="NCBI Taxonomy" id="1120976"/>
    <lineage>
        <taxon>Bacteria</taxon>
        <taxon>Bacillati</taxon>
        <taxon>Bacillota</taxon>
        <taxon>Clostridia</taxon>
        <taxon>Peptostreptococcales</taxon>
        <taxon>Natronincolaceae</taxon>
        <taxon>Alkaliphilus</taxon>
    </lineage>
</organism>
<dbReference type="InterPro" id="IPR011053">
    <property type="entry name" value="Single_hybrid_motif"/>
</dbReference>
<gene>
    <name evidence="6" type="ORF">SAMN03080606_00148</name>
</gene>
<evidence type="ECO:0000313" key="7">
    <source>
        <dbReference type="Proteomes" id="UP000198636"/>
    </source>
</evidence>
<dbReference type="InterPro" id="IPR058637">
    <property type="entry name" value="YknX-like_C"/>
</dbReference>
<dbReference type="InterPro" id="IPR058647">
    <property type="entry name" value="BSH_CzcB-like"/>
</dbReference>
<feature type="coiled-coil region" evidence="3">
    <location>
        <begin position="193"/>
        <end position="220"/>
    </location>
</feature>
<dbReference type="RefSeq" id="WP_091538810.1">
    <property type="nucleotide sequence ID" value="NZ_FMUS01000001.1"/>
</dbReference>
<dbReference type="InterPro" id="IPR050465">
    <property type="entry name" value="UPF0194_transport"/>
</dbReference>
<dbReference type="Proteomes" id="UP000198636">
    <property type="component" value="Unassembled WGS sequence"/>
</dbReference>
<accession>A0A1G5AI82</accession>
<feature type="coiled-coil region" evidence="3">
    <location>
        <begin position="87"/>
        <end position="149"/>
    </location>
</feature>
<dbReference type="GO" id="GO:0030313">
    <property type="term" value="C:cell envelope"/>
    <property type="evidence" value="ECO:0007669"/>
    <property type="project" value="UniProtKB-SubCell"/>
</dbReference>
<keyword evidence="7" id="KW-1185">Reference proteome</keyword>
<dbReference type="OrthoDB" id="9791520at2"/>
<evidence type="ECO:0000256" key="3">
    <source>
        <dbReference type="SAM" id="Coils"/>
    </source>
</evidence>
<evidence type="ECO:0000256" key="1">
    <source>
        <dbReference type="ARBA" id="ARBA00004196"/>
    </source>
</evidence>
<dbReference type="Pfam" id="PF25989">
    <property type="entry name" value="YknX_C"/>
    <property type="match status" value="1"/>
</dbReference>
<comment type="subcellular location">
    <subcellularLocation>
        <location evidence="1">Cell envelope</location>
    </subcellularLocation>
</comment>
<feature type="domain" description="YknX-like C-terminal permuted SH3-like" evidence="5">
    <location>
        <begin position="343"/>
        <end position="408"/>
    </location>
</feature>
<dbReference type="STRING" id="1120976.SAMN03080606_00148"/>
<proteinExistence type="predicted"/>
<dbReference type="Gene3D" id="2.40.50.100">
    <property type="match status" value="1"/>
</dbReference>
<dbReference type="AlphaFoldDB" id="A0A1G5AI82"/>
<sequence length="415" mass="46160">MKKKTVGIILAVVVLAAVGFLIVNRSTAIEVETATVIEGSIAKYVEELGVVKAKNQAGIYAPTAGRVIEVLVKTGDQVEAGEILVKLDQQQLERQKLELQARRAVIEAQYKEATKVIDAKEIEKLELELTNMERRLEEAVRNAENKEKLYKAGAISFDAYRDTLINLESQKTNYEKSKLDLAMLKTPTSQNIAAQYEAQLRQLDIQMEELTSKKEDFALTSPMKGTVMLKSVEVGSILQPSQLVMEIGNIDELYIESDVLVGDIANIKEGASVRISNKSLGIKDAEGVVKKIHPQAFSKISDLGIEQKRISVEIEILNNINNIRPGYDLDIEIITDKRDNTLIIPENAVFQQGNKSYVFINVNNQAQLREIEKGIESQKQVEVISGLNKGELVIISPDEKLKDGTSIKSHQNFNN</sequence>